<reference evidence="1 3" key="2">
    <citation type="journal article" date="2015" name="Genome Announc.">
        <title>Complete Genome Sequence of the Novel Leech Symbiont Mucinivorans hirudinis M3T.</title>
        <authorList>
            <person name="Nelson M.C."/>
            <person name="Bomar L."/>
            <person name="Graf J."/>
        </authorList>
    </citation>
    <scope>NUCLEOTIDE SEQUENCE [LARGE SCALE GENOMIC DNA]</scope>
    <source>
        <strain evidence="3">M3</strain>
    </source>
</reference>
<keyword evidence="3" id="KW-1185">Reference proteome</keyword>
<organism evidence="1 3">
    <name type="scientific">Mucinivorans hirudinis</name>
    <dbReference type="NCBI Taxonomy" id="1433126"/>
    <lineage>
        <taxon>Bacteria</taxon>
        <taxon>Pseudomonadati</taxon>
        <taxon>Bacteroidota</taxon>
        <taxon>Bacteroidia</taxon>
        <taxon>Bacteroidales</taxon>
        <taxon>Rikenellaceae</taxon>
        <taxon>Mucinivorans</taxon>
    </lineage>
</organism>
<evidence type="ECO:0000313" key="2">
    <source>
        <dbReference type="EMBL" id="CDN32558.1"/>
    </source>
</evidence>
<gene>
    <name evidence="1" type="ORF">BN938_1813</name>
    <name evidence="2" type="ORF">BN938_2488</name>
</gene>
<dbReference type="EMBL" id="HG934468">
    <property type="protein sequence ID" value="CDN32558.1"/>
    <property type="molecule type" value="Genomic_DNA"/>
</dbReference>
<protein>
    <submittedName>
        <fullName evidence="1">Uncharacterized protein</fullName>
    </submittedName>
</protein>
<dbReference type="STRING" id="1433126.BN938_1813"/>
<dbReference type="EMBL" id="HG934468">
    <property type="protein sequence ID" value="CDN31893.1"/>
    <property type="molecule type" value="Genomic_DNA"/>
</dbReference>
<dbReference type="HOGENOM" id="CLU_1375820_0_0_10"/>
<dbReference type="Proteomes" id="UP000027616">
    <property type="component" value="Chromosome I"/>
</dbReference>
<proteinExistence type="predicted"/>
<evidence type="ECO:0000313" key="3">
    <source>
        <dbReference type="Proteomes" id="UP000027616"/>
    </source>
</evidence>
<reference evidence="1" key="1">
    <citation type="submission" date="2014-01" db="EMBL/GenBank/DDBJ databases">
        <authorList>
            <person name="Nelson M."/>
        </authorList>
    </citation>
    <scope>NUCLEOTIDE SEQUENCE</scope>
</reference>
<dbReference type="AlphaFoldDB" id="A0A060RD48"/>
<dbReference type="KEGG" id="rbc:BN938_2488"/>
<accession>A0A060RD48</accession>
<dbReference type="eggNOG" id="ENOG50339J0">
    <property type="taxonomic scope" value="Bacteria"/>
</dbReference>
<dbReference type="KEGG" id="rbc:BN938_1813"/>
<evidence type="ECO:0000313" key="1">
    <source>
        <dbReference type="EMBL" id="CDN31893.1"/>
    </source>
</evidence>
<name>A0A060RD48_9BACT</name>
<dbReference type="OrthoDB" id="1030474at2"/>
<sequence length="189" mass="21905">MTIYLGQQQSDGAIRYVTTSEYNNSRITSILRNFYAREPRVTALIELGNLVMIRPTPYGKSNGYGDKVHCYAEIRDDKKGKGSRLPRYGSEAEFLKLEGHLFLYKDGKWHYHYADGFSDILPPTLPIVSNKPLEGLEFYYIDEKGEISYFYGRDYKGWDDIVAKSNNDKTPIFVFRNNKLIRTINHPIN</sequence>